<feature type="region of interest" description="Disordered" evidence="1">
    <location>
        <begin position="166"/>
        <end position="185"/>
    </location>
</feature>
<gene>
    <name evidence="2" type="ORF">HII31_11488</name>
</gene>
<organism evidence="2 3">
    <name type="scientific">Pseudocercospora fuligena</name>
    <dbReference type="NCBI Taxonomy" id="685502"/>
    <lineage>
        <taxon>Eukaryota</taxon>
        <taxon>Fungi</taxon>
        <taxon>Dikarya</taxon>
        <taxon>Ascomycota</taxon>
        <taxon>Pezizomycotina</taxon>
        <taxon>Dothideomycetes</taxon>
        <taxon>Dothideomycetidae</taxon>
        <taxon>Mycosphaerellales</taxon>
        <taxon>Mycosphaerellaceae</taxon>
        <taxon>Pseudocercospora</taxon>
    </lineage>
</organism>
<feature type="compositionally biased region" description="Basic residues" evidence="1">
    <location>
        <begin position="425"/>
        <end position="435"/>
    </location>
</feature>
<feature type="compositionally biased region" description="Basic and acidic residues" evidence="1">
    <location>
        <begin position="166"/>
        <end position="179"/>
    </location>
</feature>
<feature type="region of interest" description="Disordered" evidence="1">
    <location>
        <begin position="757"/>
        <end position="806"/>
    </location>
</feature>
<feature type="region of interest" description="Disordered" evidence="1">
    <location>
        <begin position="92"/>
        <end position="135"/>
    </location>
</feature>
<name>A0A8H6RA12_9PEZI</name>
<protein>
    <submittedName>
        <fullName evidence="2">Uncharacterized protein</fullName>
    </submittedName>
</protein>
<feature type="region of interest" description="Disordered" evidence="1">
    <location>
        <begin position="390"/>
        <end position="487"/>
    </location>
</feature>
<comment type="caution">
    <text evidence="2">The sequence shown here is derived from an EMBL/GenBank/DDBJ whole genome shotgun (WGS) entry which is preliminary data.</text>
</comment>
<accession>A0A8H6RA12</accession>
<feature type="compositionally biased region" description="Polar residues" evidence="1">
    <location>
        <begin position="111"/>
        <end position="123"/>
    </location>
</feature>
<feature type="compositionally biased region" description="Gly residues" evidence="1">
    <location>
        <begin position="315"/>
        <end position="325"/>
    </location>
</feature>
<dbReference type="AlphaFoldDB" id="A0A8H6RA12"/>
<feature type="compositionally biased region" description="Basic and acidic residues" evidence="1">
    <location>
        <begin position="546"/>
        <end position="555"/>
    </location>
</feature>
<dbReference type="Proteomes" id="UP000660729">
    <property type="component" value="Unassembled WGS sequence"/>
</dbReference>
<keyword evidence="3" id="KW-1185">Reference proteome</keyword>
<feature type="compositionally biased region" description="Acidic residues" evidence="1">
    <location>
        <begin position="331"/>
        <end position="340"/>
    </location>
</feature>
<proteinExistence type="predicted"/>
<evidence type="ECO:0000313" key="3">
    <source>
        <dbReference type="Proteomes" id="UP000660729"/>
    </source>
</evidence>
<feature type="compositionally biased region" description="Polar residues" evidence="1">
    <location>
        <begin position="222"/>
        <end position="239"/>
    </location>
</feature>
<dbReference type="OrthoDB" id="5333304at2759"/>
<feature type="compositionally biased region" description="Acidic residues" evidence="1">
    <location>
        <begin position="295"/>
        <end position="308"/>
    </location>
</feature>
<feature type="region of interest" description="Disordered" evidence="1">
    <location>
        <begin position="669"/>
        <end position="722"/>
    </location>
</feature>
<evidence type="ECO:0000256" key="1">
    <source>
        <dbReference type="SAM" id="MobiDB-lite"/>
    </source>
</evidence>
<evidence type="ECO:0000313" key="2">
    <source>
        <dbReference type="EMBL" id="KAF7187233.1"/>
    </source>
</evidence>
<feature type="region of interest" description="Disordered" evidence="1">
    <location>
        <begin position="203"/>
        <end position="359"/>
    </location>
</feature>
<reference evidence="2" key="1">
    <citation type="submission" date="2020-04" db="EMBL/GenBank/DDBJ databases">
        <title>Draft genome resource of the tomato pathogen Pseudocercospora fuligena.</title>
        <authorList>
            <person name="Zaccaron A."/>
        </authorList>
    </citation>
    <scope>NUCLEOTIDE SEQUENCE</scope>
    <source>
        <strain evidence="2">PF001</strain>
    </source>
</reference>
<feature type="region of interest" description="Disordered" evidence="1">
    <location>
        <begin position="521"/>
        <end position="601"/>
    </location>
</feature>
<dbReference type="EMBL" id="JABCIY010000233">
    <property type="protein sequence ID" value="KAF7187233.1"/>
    <property type="molecule type" value="Genomic_DNA"/>
</dbReference>
<feature type="compositionally biased region" description="Basic and acidic residues" evidence="1">
    <location>
        <begin position="676"/>
        <end position="689"/>
    </location>
</feature>
<sequence length="873" mass="95556">MALHVSAQVNGAVTPTPAEEEQLYTKLLRLQDDVLHDRHPTLKLPPAAIEQLKATLAGLYAPAVVADQAIASSSALANGAAFNANAATDHAQPISTPTATVPTFPGLPGLQTPQQSFVSNSNVHPPALKPSSSGLDPIFLEKSDSLVRAEGQLKRQRIERDLQAQFEQRKHTARDKDQGADAPSMLNVESIYTGSLARETHVSGLKPVEKAGSDTSFDENDYYSSQVQSDWSSPDSASKGSDRGVGASFTADYDGSNPSFSTKAAGKQPAMARDALSQSSKDRPHVYNTRPEPAYEVEDDEDDDEYEPPDPAAFGGYGDDIGGPEEGQITPEDDDEDYEPGEITQESNVPTPYYPQPTQTVPVIRNHLTHIAAPQPNRVSPLATAKGPNLELELVNGRPEIVKPRHAGPSRVSTASPVNGAGVNSKKKRNKKRKRDNQPEPAGRNKRKRDKQNGTQDAAYQQVPRIKDEPVSPPPFDATIPEAPQYAQRPAHYRPTEIDLSTPTYAPQHVQYVQEAPRPSGLRYEYAPPTSPAAARIASPGGYRPAQKDNQDLRRVASMHHARRPASPGHRAYSPAPQRTVSASYADPRMTAPPPEPQQLRYYDQPGEAVAYVRERSPPRLQEYHDPYSARAQSPAAMPPPSAPPRRIVVDQYGQRYYAADPEPAPAISRASVAPVDRRAPEPGYERAPSRMATAYGSTSQATVYEQPDARMAPPPPRRQYQDEQAVRYVDANGYPIQQYGSRPEVRYMEAPTSPLYQAAPTSRYDMAPTPAPPAREQTSPVYAPPTRSYSVRPEAPPAPQAYDRQASVAPVQYVRQEAPPPARAMSVMPGYEQPRTSSYAPAPQAVQYVDQYGRPIYPSEVRQVPAPEYRYQ</sequence>
<feature type="region of interest" description="Disordered" evidence="1">
    <location>
        <begin position="628"/>
        <end position="647"/>
    </location>
</feature>